<gene>
    <name evidence="2" type="ORF">HIM_06449</name>
</gene>
<dbReference type="Proteomes" id="UP000054481">
    <property type="component" value="Unassembled WGS sequence"/>
</dbReference>
<evidence type="ECO:0000313" key="3">
    <source>
        <dbReference type="Proteomes" id="UP000054481"/>
    </source>
</evidence>
<reference evidence="2 3" key="1">
    <citation type="journal article" date="2014" name="Genome Biol. Evol.">
        <title>Comparative genomics and transcriptomics analyses reveal divergent lifestyle features of nematode endoparasitic fungus Hirsutella minnesotensis.</title>
        <authorList>
            <person name="Lai Y."/>
            <person name="Liu K."/>
            <person name="Zhang X."/>
            <person name="Zhang X."/>
            <person name="Li K."/>
            <person name="Wang N."/>
            <person name="Shu C."/>
            <person name="Wu Y."/>
            <person name="Wang C."/>
            <person name="Bushley K.E."/>
            <person name="Xiang M."/>
            <person name="Liu X."/>
        </authorList>
    </citation>
    <scope>NUCLEOTIDE SEQUENCE [LARGE SCALE GENOMIC DNA]</scope>
    <source>
        <strain evidence="2 3">3608</strain>
    </source>
</reference>
<keyword evidence="3" id="KW-1185">Reference proteome</keyword>
<feature type="chain" id="PRO_5002526558" description="Ubiquitin 3 binding protein But2 C-terminal domain-containing protein" evidence="1">
    <location>
        <begin position="21"/>
        <end position="194"/>
    </location>
</feature>
<sequence>MKPFATLCLAIVPPLGLASARGLSTRQNVAAVSPAAEKEPLGDAPSWTLRDVFRGEAALETQPTRHAIWRRSRPEAMIGTEHRLLTMRLTPPETPSETRVWIGFQITSEGRDPEWCYALVHVPAPARVASFADQPCVGNNFTASWGYRPDEDAGILTLSNLDTQRTAWFGWNHVNNSTELANVGPNPTNKTGKK</sequence>
<keyword evidence="1" id="KW-0732">Signal</keyword>
<organism evidence="2 3">
    <name type="scientific">Hirsutella minnesotensis 3608</name>
    <dbReference type="NCBI Taxonomy" id="1043627"/>
    <lineage>
        <taxon>Eukaryota</taxon>
        <taxon>Fungi</taxon>
        <taxon>Dikarya</taxon>
        <taxon>Ascomycota</taxon>
        <taxon>Pezizomycotina</taxon>
        <taxon>Sordariomycetes</taxon>
        <taxon>Hypocreomycetidae</taxon>
        <taxon>Hypocreales</taxon>
        <taxon>Ophiocordycipitaceae</taxon>
        <taxon>Hirsutella</taxon>
    </lineage>
</organism>
<evidence type="ECO:0008006" key="4">
    <source>
        <dbReference type="Google" id="ProtNLM"/>
    </source>
</evidence>
<proteinExistence type="predicted"/>
<dbReference type="EMBL" id="KQ030528">
    <property type="protein sequence ID" value="KJZ74218.1"/>
    <property type="molecule type" value="Genomic_DNA"/>
</dbReference>
<name>A0A0F7ZU44_9HYPO</name>
<protein>
    <recommendedName>
        <fullName evidence="4">Ubiquitin 3 binding protein But2 C-terminal domain-containing protein</fullName>
    </recommendedName>
</protein>
<evidence type="ECO:0000313" key="2">
    <source>
        <dbReference type="EMBL" id="KJZ74218.1"/>
    </source>
</evidence>
<dbReference type="OrthoDB" id="3836772at2759"/>
<feature type="signal peptide" evidence="1">
    <location>
        <begin position="1"/>
        <end position="20"/>
    </location>
</feature>
<dbReference type="AlphaFoldDB" id="A0A0F7ZU44"/>
<evidence type="ECO:0000256" key="1">
    <source>
        <dbReference type="SAM" id="SignalP"/>
    </source>
</evidence>
<accession>A0A0F7ZU44</accession>